<dbReference type="EMBL" id="BMXY01000002">
    <property type="protein sequence ID" value="GGZ66181.1"/>
    <property type="molecule type" value="Genomic_DNA"/>
</dbReference>
<gene>
    <name evidence="2" type="ORF">GCM10008101_20390</name>
</gene>
<organism evidence="2 3">
    <name type="scientific">Cognatilysobacter xinjiangensis</name>
    <dbReference type="NCBI Taxonomy" id="546892"/>
    <lineage>
        <taxon>Bacteria</taxon>
        <taxon>Pseudomonadati</taxon>
        <taxon>Pseudomonadota</taxon>
        <taxon>Gammaproteobacteria</taxon>
        <taxon>Lysobacterales</taxon>
        <taxon>Lysobacteraceae</taxon>
        <taxon>Cognatilysobacter</taxon>
    </lineage>
</organism>
<comment type="caution">
    <text evidence="2">The sequence shown here is derived from an EMBL/GenBank/DDBJ whole genome shotgun (WGS) entry which is preliminary data.</text>
</comment>
<name>A0ABQ3C333_9GAMM</name>
<protein>
    <submittedName>
        <fullName evidence="2">Uncharacterized protein</fullName>
    </submittedName>
</protein>
<accession>A0ABQ3C333</accession>
<evidence type="ECO:0000313" key="2">
    <source>
        <dbReference type="EMBL" id="GGZ66181.1"/>
    </source>
</evidence>
<feature type="compositionally biased region" description="Basic residues" evidence="1">
    <location>
        <begin position="34"/>
        <end position="51"/>
    </location>
</feature>
<dbReference type="Proteomes" id="UP000643403">
    <property type="component" value="Unassembled WGS sequence"/>
</dbReference>
<keyword evidence="3" id="KW-1185">Reference proteome</keyword>
<evidence type="ECO:0000256" key="1">
    <source>
        <dbReference type="SAM" id="MobiDB-lite"/>
    </source>
</evidence>
<evidence type="ECO:0000313" key="3">
    <source>
        <dbReference type="Proteomes" id="UP000643403"/>
    </source>
</evidence>
<proteinExistence type="predicted"/>
<reference evidence="3" key="1">
    <citation type="journal article" date="2019" name="Int. J. Syst. Evol. Microbiol.">
        <title>The Global Catalogue of Microorganisms (GCM) 10K type strain sequencing project: providing services to taxonomists for standard genome sequencing and annotation.</title>
        <authorList>
            <consortium name="The Broad Institute Genomics Platform"/>
            <consortium name="The Broad Institute Genome Sequencing Center for Infectious Disease"/>
            <person name="Wu L."/>
            <person name="Ma J."/>
        </authorList>
    </citation>
    <scope>NUCLEOTIDE SEQUENCE [LARGE SCALE GENOMIC DNA]</scope>
    <source>
        <strain evidence="3">KCTC 22558</strain>
    </source>
</reference>
<sequence length="51" mass="5365">MLRALAKIVLTYAVTRALSRAGGRGGLIDSVLGGKKKTGTRRRGAARGRAR</sequence>
<dbReference type="RefSeq" id="WP_189449527.1">
    <property type="nucleotide sequence ID" value="NZ_BMXY01000002.1"/>
</dbReference>
<feature type="region of interest" description="Disordered" evidence="1">
    <location>
        <begin position="30"/>
        <end position="51"/>
    </location>
</feature>